<dbReference type="Proteomes" id="UP001595457">
    <property type="component" value="Unassembled WGS sequence"/>
</dbReference>
<keyword evidence="1" id="KW-0472">Membrane</keyword>
<protein>
    <submittedName>
        <fullName evidence="2">Uncharacterized protein</fullName>
    </submittedName>
</protein>
<gene>
    <name evidence="2" type="ORF">ACFOJE_17905</name>
</gene>
<feature type="transmembrane region" description="Helical" evidence="1">
    <location>
        <begin position="52"/>
        <end position="74"/>
    </location>
</feature>
<keyword evidence="1" id="KW-0812">Transmembrane</keyword>
<organism evidence="2 3">
    <name type="scientific">Azotobacter bryophylli</name>
    <dbReference type="NCBI Taxonomy" id="1986537"/>
    <lineage>
        <taxon>Bacteria</taxon>
        <taxon>Pseudomonadati</taxon>
        <taxon>Pseudomonadota</taxon>
        <taxon>Gammaproteobacteria</taxon>
        <taxon>Pseudomonadales</taxon>
        <taxon>Pseudomonadaceae</taxon>
        <taxon>Azotobacter</taxon>
    </lineage>
</organism>
<keyword evidence="3" id="KW-1185">Reference proteome</keyword>
<dbReference type="RefSeq" id="WP_377816044.1">
    <property type="nucleotide sequence ID" value="NZ_JBHRSJ010000034.1"/>
</dbReference>
<dbReference type="EMBL" id="JBHRSJ010000034">
    <property type="protein sequence ID" value="MFC2974078.1"/>
    <property type="molecule type" value="Genomic_DNA"/>
</dbReference>
<reference evidence="3" key="1">
    <citation type="journal article" date="2019" name="Int. J. Syst. Evol. Microbiol.">
        <title>The Global Catalogue of Microorganisms (GCM) 10K type strain sequencing project: providing services to taxonomists for standard genome sequencing and annotation.</title>
        <authorList>
            <consortium name="The Broad Institute Genomics Platform"/>
            <consortium name="The Broad Institute Genome Sequencing Center for Infectious Disease"/>
            <person name="Wu L."/>
            <person name="Ma J."/>
        </authorList>
    </citation>
    <scope>NUCLEOTIDE SEQUENCE [LARGE SCALE GENOMIC DNA]</scope>
    <source>
        <strain evidence="3">KCTC 62195</strain>
    </source>
</reference>
<name>A0ABV7AWX0_9GAMM</name>
<proteinExistence type="predicted"/>
<evidence type="ECO:0000313" key="3">
    <source>
        <dbReference type="Proteomes" id="UP001595457"/>
    </source>
</evidence>
<sequence length="83" mass="8899">MASFVQVCASWITNTDGTASCSSWTWTQAYLLPPEAEGQIDLLIQGGFSPNLFGVGFTGTLSLFAIGFGIGVVVSQLRKLRIR</sequence>
<evidence type="ECO:0000256" key="1">
    <source>
        <dbReference type="SAM" id="Phobius"/>
    </source>
</evidence>
<keyword evidence="1" id="KW-1133">Transmembrane helix</keyword>
<accession>A0ABV7AWX0</accession>
<evidence type="ECO:0000313" key="2">
    <source>
        <dbReference type="EMBL" id="MFC2974078.1"/>
    </source>
</evidence>
<comment type="caution">
    <text evidence="2">The sequence shown here is derived from an EMBL/GenBank/DDBJ whole genome shotgun (WGS) entry which is preliminary data.</text>
</comment>